<proteinExistence type="predicted"/>
<name>A0ABN9WXU4_9DINO</name>
<evidence type="ECO:0000256" key="1">
    <source>
        <dbReference type="SAM" id="MobiDB-lite"/>
    </source>
</evidence>
<comment type="caution">
    <text evidence="2">The sequence shown here is derived from an EMBL/GenBank/DDBJ whole genome shotgun (WGS) entry which is preliminary data.</text>
</comment>
<evidence type="ECO:0000313" key="3">
    <source>
        <dbReference type="Proteomes" id="UP001189429"/>
    </source>
</evidence>
<organism evidence="2 3">
    <name type="scientific">Prorocentrum cordatum</name>
    <dbReference type="NCBI Taxonomy" id="2364126"/>
    <lineage>
        <taxon>Eukaryota</taxon>
        <taxon>Sar</taxon>
        <taxon>Alveolata</taxon>
        <taxon>Dinophyceae</taxon>
        <taxon>Prorocentrales</taxon>
        <taxon>Prorocentraceae</taxon>
        <taxon>Prorocentrum</taxon>
    </lineage>
</organism>
<feature type="compositionally biased region" description="Basic and acidic residues" evidence="1">
    <location>
        <begin position="146"/>
        <end position="156"/>
    </location>
</feature>
<gene>
    <name evidence="2" type="ORF">PCOR1329_LOCUS70509</name>
</gene>
<evidence type="ECO:0000313" key="2">
    <source>
        <dbReference type="EMBL" id="CAK0890213.1"/>
    </source>
</evidence>
<feature type="non-terminal residue" evidence="2">
    <location>
        <position position="1"/>
    </location>
</feature>
<dbReference type="Proteomes" id="UP001189429">
    <property type="component" value="Unassembled WGS sequence"/>
</dbReference>
<keyword evidence="3" id="KW-1185">Reference proteome</keyword>
<accession>A0ABN9WXU4</accession>
<feature type="compositionally biased region" description="Low complexity" evidence="1">
    <location>
        <begin position="124"/>
        <end position="141"/>
    </location>
</feature>
<protein>
    <submittedName>
        <fullName evidence="2">Uncharacterized protein</fullName>
    </submittedName>
</protein>
<feature type="region of interest" description="Disordered" evidence="1">
    <location>
        <begin position="45"/>
        <end position="156"/>
    </location>
</feature>
<sequence>EKKSLVPYLGFLGATPQLYLRAPIATIQCFPLCTTPCSARAAAAASPSSSPARLPSPPGAAAPWRGRRRLPGPTAGQPACSPRAWTRLTSPGKRWRRQCGKFSSCTKSGGGSWRPRTPRRAGASRRPAGGAAGRAAAAGLRPAGGGREHCHRGGEQ</sequence>
<feature type="non-terminal residue" evidence="2">
    <location>
        <position position="156"/>
    </location>
</feature>
<dbReference type="EMBL" id="CAUYUJ010019317">
    <property type="protein sequence ID" value="CAK0890213.1"/>
    <property type="molecule type" value="Genomic_DNA"/>
</dbReference>
<reference evidence="2" key="1">
    <citation type="submission" date="2023-10" db="EMBL/GenBank/DDBJ databases">
        <authorList>
            <person name="Chen Y."/>
            <person name="Shah S."/>
            <person name="Dougan E. K."/>
            <person name="Thang M."/>
            <person name="Chan C."/>
        </authorList>
    </citation>
    <scope>NUCLEOTIDE SEQUENCE [LARGE SCALE GENOMIC DNA]</scope>
</reference>